<protein>
    <submittedName>
        <fullName evidence="1">Uncharacterized protein</fullName>
    </submittedName>
</protein>
<dbReference type="Proteomes" id="UP000243459">
    <property type="component" value="Chromosome 4"/>
</dbReference>
<organism evidence="1 2">
    <name type="scientific">Asparagus officinalis</name>
    <name type="common">Garden asparagus</name>
    <dbReference type="NCBI Taxonomy" id="4686"/>
    <lineage>
        <taxon>Eukaryota</taxon>
        <taxon>Viridiplantae</taxon>
        <taxon>Streptophyta</taxon>
        <taxon>Embryophyta</taxon>
        <taxon>Tracheophyta</taxon>
        <taxon>Spermatophyta</taxon>
        <taxon>Magnoliopsida</taxon>
        <taxon>Liliopsida</taxon>
        <taxon>Asparagales</taxon>
        <taxon>Asparagaceae</taxon>
        <taxon>Asparagoideae</taxon>
        <taxon>Asparagus</taxon>
    </lineage>
</organism>
<name>A0A5P1F1U6_ASPOF</name>
<sequence>MHGNKVVDANADKKKKEGSGCLVECHGDKVFVSRGGDVEIWSEVLMGGGTRRNEDGGESGERVMRKNLMGRREDVGGKKIVRLGFGGSRMVVLRKEEQSVEVWDTSSSRGSYLDHAVDHSMDIGDILPSSIRAYLQQTKVPGDGGSLDFLRIKQPTGFSHPSPHTASDFIVEFVPTERERDGSGEPMDLGSRASNVTDQTRLAAVACIALALTSRIWGANILTFLVYANNDYVTNNTQYFRQNIYGCRGVDGDFVAGSVMGLLILTRHV</sequence>
<proteinExistence type="predicted"/>
<gene>
    <name evidence="1" type="ORF">A4U43_C04F1230</name>
</gene>
<keyword evidence="2" id="KW-1185">Reference proteome</keyword>
<reference evidence="2" key="1">
    <citation type="journal article" date="2017" name="Nat. Commun.">
        <title>The asparagus genome sheds light on the origin and evolution of a young Y chromosome.</title>
        <authorList>
            <person name="Harkess A."/>
            <person name="Zhou J."/>
            <person name="Xu C."/>
            <person name="Bowers J.E."/>
            <person name="Van der Hulst R."/>
            <person name="Ayyampalayam S."/>
            <person name="Mercati F."/>
            <person name="Riccardi P."/>
            <person name="McKain M.R."/>
            <person name="Kakrana A."/>
            <person name="Tang H."/>
            <person name="Ray J."/>
            <person name="Groenendijk J."/>
            <person name="Arikit S."/>
            <person name="Mathioni S.M."/>
            <person name="Nakano M."/>
            <person name="Shan H."/>
            <person name="Telgmann-Rauber A."/>
            <person name="Kanno A."/>
            <person name="Yue Z."/>
            <person name="Chen H."/>
            <person name="Li W."/>
            <person name="Chen Y."/>
            <person name="Xu X."/>
            <person name="Zhang Y."/>
            <person name="Luo S."/>
            <person name="Chen H."/>
            <person name="Gao J."/>
            <person name="Mao Z."/>
            <person name="Pires J.C."/>
            <person name="Luo M."/>
            <person name="Kudrna D."/>
            <person name="Wing R.A."/>
            <person name="Meyers B.C."/>
            <person name="Yi K."/>
            <person name="Kong H."/>
            <person name="Lavrijsen P."/>
            <person name="Sunseri F."/>
            <person name="Falavigna A."/>
            <person name="Ye Y."/>
            <person name="Leebens-Mack J.H."/>
            <person name="Chen G."/>
        </authorList>
    </citation>
    <scope>NUCLEOTIDE SEQUENCE [LARGE SCALE GENOMIC DNA]</scope>
    <source>
        <strain evidence="2">cv. DH0086</strain>
    </source>
</reference>
<dbReference type="Gramene" id="ONK70759">
    <property type="protein sequence ID" value="ONK70759"/>
    <property type="gene ID" value="A4U43_C04F1230"/>
</dbReference>
<evidence type="ECO:0000313" key="1">
    <source>
        <dbReference type="EMBL" id="ONK70759.1"/>
    </source>
</evidence>
<evidence type="ECO:0000313" key="2">
    <source>
        <dbReference type="Proteomes" id="UP000243459"/>
    </source>
</evidence>
<accession>A0A5P1F1U6</accession>
<dbReference type="EMBL" id="CM007384">
    <property type="protein sequence ID" value="ONK70759.1"/>
    <property type="molecule type" value="Genomic_DNA"/>
</dbReference>
<dbReference type="AlphaFoldDB" id="A0A5P1F1U6"/>